<comment type="function">
    <text evidence="7">Iron-storage protein.</text>
</comment>
<reference evidence="9 10" key="1">
    <citation type="submission" date="2018-09" db="EMBL/GenBank/DDBJ databases">
        <title>Comparative Genomics of Wolbachia-Cardinium Dual Endosymbiosis in a Plant-Parasitic Nematode.</title>
        <authorList>
            <person name="Brown A.M.V."/>
            <person name="Wasala S.K."/>
            <person name="Howe D.K."/>
            <person name="Peetz A.B."/>
            <person name="Zasada I.A."/>
            <person name="Denver D.R."/>
        </authorList>
    </citation>
    <scope>NUCLEOTIDE SEQUENCE [LARGE SCALE GENOMIC DNA]</scope>
    <source>
        <strain evidence="9 10">Pp_1</strain>
    </source>
</reference>
<protein>
    <recommendedName>
        <fullName evidence="7">Ferritin</fullName>
        <ecNumber evidence="7">1.16.3.2</ecNumber>
    </recommendedName>
</protein>
<dbReference type="InterPro" id="IPR041719">
    <property type="entry name" value="Ferritin_prok"/>
</dbReference>
<dbReference type="InterPro" id="IPR009078">
    <property type="entry name" value="Ferritin-like_SF"/>
</dbReference>
<dbReference type="InterPro" id="IPR001519">
    <property type="entry name" value="Ferritin"/>
</dbReference>
<dbReference type="EMBL" id="RARA01000014">
    <property type="protein sequence ID" value="ROT47755.1"/>
    <property type="molecule type" value="Genomic_DNA"/>
</dbReference>
<dbReference type="OrthoDB" id="9801481at2"/>
<evidence type="ECO:0000256" key="7">
    <source>
        <dbReference type="RuleBase" id="RU361145"/>
    </source>
</evidence>
<keyword evidence="7" id="KW-0963">Cytoplasm</keyword>
<feature type="binding site" evidence="6">
    <location>
        <position position="61"/>
    </location>
    <ligand>
        <name>Fe cation</name>
        <dbReference type="ChEBI" id="CHEBI:24875"/>
        <label>1</label>
    </ligand>
</feature>
<keyword evidence="3 6" id="KW-0479">Metal-binding</keyword>
<dbReference type="GO" id="GO:0006879">
    <property type="term" value="P:intracellular iron ion homeostasis"/>
    <property type="evidence" value="ECO:0007669"/>
    <property type="project" value="UniProtKB-KW"/>
</dbReference>
<dbReference type="PANTHER" id="PTHR11431">
    <property type="entry name" value="FERRITIN"/>
    <property type="match status" value="1"/>
</dbReference>
<comment type="caution">
    <text evidence="9">The sequence shown here is derived from an EMBL/GenBank/DDBJ whole genome shotgun (WGS) entry which is preliminary data.</text>
</comment>
<evidence type="ECO:0000313" key="10">
    <source>
        <dbReference type="Proteomes" id="UP000270927"/>
    </source>
</evidence>
<dbReference type="RefSeq" id="WP_123662244.1">
    <property type="nucleotide sequence ID" value="NZ_RARA01000014.1"/>
</dbReference>
<evidence type="ECO:0000256" key="4">
    <source>
        <dbReference type="ARBA" id="ARBA00023002"/>
    </source>
</evidence>
<dbReference type="GO" id="GO:0008198">
    <property type="term" value="F:ferrous iron binding"/>
    <property type="evidence" value="ECO:0007669"/>
    <property type="project" value="TreeGrafter"/>
</dbReference>
<dbReference type="GO" id="GO:0005737">
    <property type="term" value="C:cytoplasm"/>
    <property type="evidence" value="ECO:0007669"/>
    <property type="project" value="UniProtKB-SubCell"/>
</dbReference>
<feature type="binding site" evidence="6">
    <location>
        <position position="103"/>
    </location>
    <ligand>
        <name>Fe cation</name>
        <dbReference type="ChEBI" id="CHEBI:24875"/>
        <label>1</label>
    </ligand>
</feature>
<keyword evidence="4" id="KW-0560">Oxidoreductase</keyword>
<evidence type="ECO:0000256" key="3">
    <source>
        <dbReference type="ARBA" id="ARBA00022723"/>
    </source>
</evidence>
<dbReference type="EC" id="1.16.3.2" evidence="7"/>
<evidence type="ECO:0000256" key="2">
    <source>
        <dbReference type="ARBA" id="ARBA00022434"/>
    </source>
</evidence>
<gene>
    <name evidence="9" type="ORF">EDM02_00650</name>
</gene>
<dbReference type="AlphaFoldDB" id="A0A3N2QD73"/>
<dbReference type="SUPFAM" id="SSF47240">
    <property type="entry name" value="Ferritin-like"/>
    <property type="match status" value="1"/>
</dbReference>
<dbReference type="PANTHER" id="PTHR11431:SF127">
    <property type="entry name" value="BACTERIAL NON-HEME FERRITIN"/>
    <property type="match status" value="1"/>
</dbReference>
<dbReference type="InterPro" id="IPR009040">
    <property type="entry name" value="Ferritin-like_diiron"/>
</dbReference>
<keyword evidence="2 7" id="KW-0409">Iron storage</keyword>
<dbReference type="GO" id="GO:0016491">
    <property type="term" value="F:oxidoreductase activity"/>
    <property type="evidence" value="ECO:0007669"/>
    <property type="project" value="UniProtKB-KW"/>
</dbReference>
<comment type="catalytic activity">
    <reaction evidence="7">
        <text>4 Fe(2+) + O2 + 6 H2O = 4 iron(III) oxide-hydroxide + 12 H(+)</text>
        <dbReference type="Rhea" id="RHEA:11972"/>
        <dbReference type="ChEBI" id="CHEBI:15377"/>
        <dbReference type="ChEBI" id="CHEBI:15378"/>
        <dbReference type="ChEBI" id="CHEBI:15379"/>
        <dbReference type="ChEBI" id="CHEBI:29033"/>
        <dbReference type="ChEBI" id="CHEBI:78619"/>
        <dbReference type="EC" id="1.16.3.2"/>
    </reaction>
</comment>
<keyword evidence="10" id="KW-1185">Reference proteome</keyword>
<evidence type="ECO:0000313" key="9">
    <source>
        <dbReference type="EMBL" id="ROT47755.1"/>
    </source>
</evidence>
<dbReference type="PROSITE" id="PS50905">
    <property type="entry name" value="FERRITIN_LIKE"/>
    <property type="match status" value="1"/>
</dbReference>
<comment type="subcellular location">
    <subcellularLocation>
        <location evidence="7">Cytoplasm</location>
    </subcellularLocation>
</comment>
<evidence type="ECO:0000256" key="1">
    <source>
        <dbReference type="ARBA" id="ARBA00006950"/>
    </source>
</evidence>
<evidence type="ECO:0000259" key="8">
    <source>
        <dbReference type="PROSITE" id="PS50905"/>
    </source>
</evidence>
<dbReference type="InterPro" id="IPR008331">
    <property type="entry name" value="Ferritin_DPS_dom"/>
</dbReference>
<evidence type="ECO:0000256" key="6">
    <source>
        <dbReference type="PIRSR" id="PIRSR601519-1"/>
    </source>
</evidence>
<organism evidence="9 10">
    <name type="scientific">Candidatus Cardinium hertigii</name>
    <dbReference type="NCBI Taxonomy" id="247481"/>
    <lineage>
        <taxon>Bacteria</taxon>
        <taxon>Pseudomonadati</taxon>
        <taxon>Bacteroidota</taxon>
        <taxon>Cytophagia</taxon>
        <taxon>Cytophagales</taxon>
        <taxon>Amoebophilaceae</taxon>
        <taxon>Candidatus Cardinium</taxon>
    </lineage>
</organism>
<evidence type="ECO:0000256" key="5">
    <source>
        <dbReference type="ARBA" id="ARBA00023004"/>
    </source>
</evidence>
<feature type="domain" description="Ferritin-like diiron" evidence="8">
    <location>
        <begin position="8"/>
        <end position="154"/>
    </location>
</feature>
<dbReference type="Pfam" id="PF00210">
    <property type="entry name" value="Ferritin"/>
    <property type="match status" value="1"/>
</dbReference>
<dbReference type="GO" id="GO:0006826">
    <property type="term" value="P:iron ion transport"/>
    <property type="evidence" value="ECO:0007669"/>
    <property type="project" value="InterPro"/>
</dbReference>
<accession>A0A3N2QD73</accession>
<feature type="binding site" evidence="6">
    <location>
        <position position="58"/>
    </location>
    <ligand>
        <name>Fe cation</name>
        <dbReference type="ChEBI" id="CHEBI:24875"/>
        <label>1</label>
    </ligand>
</feature>
<dbReference type="GO" id="GO:0008199">
    <property type="term" value="F:ferric iron binding"/>
    <property type="evidence" value="ECO:0007669"/>
    <property type="project" value="InterPro"/>
</dbReference>
<name>A0A3N2QD73_9BACT</name>
<sequence>MNDKKLKCILGEDVLVLLQAQIEVEYNASVQYLAMASWADAQKYMYAASFLYKQSEEERHHMLKIMHYVNNAGGHALAPKTTTGILDTFSSLKEVFLQALQNEMHTTKAIHTLVDYCLVHKSFATFGFLQWFVTEQIEEEATARRNLDLFDLIPQEGIGLYEIDKAIGFAANGKSV</sequence>
<dbReference type="CDD" id="cd01055">
    <property type="entry name" value="Nonheme_Ferritin"/>
    <property type="match status" value="1"/>
</dbReference>
<dbReference type="Proteomes" id="UP000270927">
    <property type="component" value="Unassembled WGS sequence"/>
</dbReference>
<proteinExistence type="inferred from homology"/>
<keyword evidence="5 6" id="KW-0408">Iron</keyword>
<dbReference type="Gene3D" id="1.20.1260.10">
    <property type="match status" value="1"/>
</dbReference>
<dbReference type="InterPro" id="IPR012347">
    <property type="entry name" value="Ferritin-like"/>
</dbReference>
<comment type="similarity">
    <text evidence="1 7">Belongs to the ferritin family. Prokaryotic subfamily.</text>
</comment>
<feature type="binding site" evidence="6">
    <location>
        <position position="25"/>
    </location>
    <ligand>
        <name>Fe cation</name>
        <dbReference type="ChEBI" id="CHEBI:24875"/>
        <label>1</label>
    </ligand>
</feature>
<feature type="binding site" evidence="6">
    <location>
        <position position="136"/>
    </location>
    <ligand>
        <name>Fe cation</name>
        <dbReference type="ChEBI" id="CHEBI:24875"/>
        <label>1</label>
    </ligand>
</feature>